<name>A0ABV3L034_STRGS</name>
<evidence type="ECO:0000313" key="1">
    <source>
        <dbReference type="EMBL" id="MEV8464929.1"/>
    </source>
</evidence>
<dbReference type="Proteomes" id="UP001553148">
    <property type="component" value="Unassembled WGS sequence"/>
</dbReference>
<proteinExistence type="predicted"/>
<protein>
    <submittedName>
        <fullName evidence="1">Uncharacterized protein</fullName>
    </submittedName>
</protein>
<reference evidence="1 2" key="1">
    <citation type="submission" date="2024-06" db="EMBL/GenBank/DDBJ databases">
        <title>The Natural Products Discovery Center: Release of the First 8490 Sequenced Strains for Exploring Actinobacteria Biosynthetic Diversity.</title>
        <authorList>
            <person name="Kalkreuter E."/>
            <person name="Kautsar S.A."/>
            <person name="Yang D."/>
            <person name="Bader C.D."/>
            <person name="Teijaro C.N."/>
            <person name="Fluegel L."/>
            <person name="Davis C.M."/>
            <person name="Simpson J.R."/>
            <person name="Lauterbach L."/>
            <person name="Steele A.D."/>
            <person name="Gui C."/>
            <person name="Meng S."/>
            <person name="Li G."/>
            <person name="Viehrig K."/>
            <person name="Ye F."/>
            <person name="Su P."/>
            <person name="Kiefer A.F."/>
            <person name="Nichols A."/>
            <person name="Cepeda A.J."/>
            <person name="Yan W."/>
            <person name="Fan B."/>
            <person name="Jiang Y."/>
            <person name="Adhikari A."/>
            <person name="Zheng C.-J."/>
            <person name="Schuster L."/>
            <person name="Cowan T.M."/>
            <person name="Smanski M.J."/>
            <person name="Chevrette M.G."/>
            <person name="De Carvalho L.P.S."/>
            <person name="Shen B."/>
        </authorList>
    </citation>
    <scope>NUCLEOTIDE SEQUENCE [LARGE SCALE GENOMIC DNA]</scope>
    <source>
        <strain evidence="1 2">NPDC052360</strain>
    </source>
</reference>
<organism evidence="1 2">
    <name type="scientific">Streptomyces griseosporeus</name>
    <dbReference type="NCBI Taxonomy" id="1910"/>
    <lineage>
        <taxon>Bacteria</taxon>
        <taxon>Bacillati</taxon>
        <taxon>Actinomycetota</taxon>
        <taxon>Actinomycetes</taxon>
        <taxon>Kitasatosporales</taxon>
        <taxon>Streptomycetaceae</taxon>
        <taxon>Streptomyces</taxon>
    </lineage>
</organism>
<accession>A0ABV3L034</accession>
<dbReference type="EMBL" id="JBFAUJ010000028">
    <property type="protein sequence ID" value="MEV8464929.1"/>
    <property type="molecule type" value="Genomic_DNA"/>
</dbReference>
<dbReference type="RefSeq" id="WP_204359310.1">
    <property type="nucleotide sequence ID" value="NZ_JBFAUJ010000028.1"/>
</dbReference>
<evidence type="ECO:0000313" key="2">
    <source>
        <dbReference type="Proteomes" id="UP001553148"/>
    </source>
</evidence>
<comment type="caution">
    <text evidence="1">The sequence shown here is derived from an EMBL/GenBank/DDBJ whole genome shotgun (WGS) entry which is preliminary data.</text>
</comment>
<gene>
    <name evidence="1" type="ORF">AB0470_35930</name>
</gene>
<sequence>MKTTPPTRPPGAARAAGASLAHFLAFDMLRLSGTETTGWPYRRRGAAS</sequence>
<keyword evidence="2" id="KW-1185">Reference proteome</keyword>